<evidence type="ECO:0000313" key="3">
    <source>
        <dbReference type="EMBL" id="WYJ91794.1"/>
    </source>
</evidence>
<keyword evidence="1" id="KW-0472">Membrane</keyword>
<feature type="transmembrane region" description="Helical" evidence="1">
    <location>
        <begin position="208"/>
        <end position="226"/>
    </location>
</feature>
<gene>
    <name evidence="3" type="ORF">A5888_003562</name>
    <name evidence="2" type="ORF">A5888_003991</name>
</gene>
<reference evidence="2" key="1">
    <citation type="submission" date="2017-05" db="EMBL/GenBank/DDBJ databases">
        <title>The Genome Sequence of Enterococcus sp. 9E7_DIV0242.</title>
        <authorList>
            <consortium name="The Broad Institute Genomics Platform"/>
            <consortium name="The Broad Institute Genomic Center for Infectious Diseases"/>
            <person name="Earl A."/>
            <person name="Manson A."/>
            <person name="Schwartman J."/>
            <person name="Gilmore M."/>
            <person name="Abouelleil A."/>
            <person name="Cao P."/>
            <person name="Chapman S."/>
            <person name="Cusick C."/>
            <person name="Shea T."/>
            <person name="Young S."/>
            <person name="Neafsey D."/>
            <person name="Nusbaum C."/>
            <person name="Birren B."/>
        </authorList>
    </citation>
    <scope>NUCLEOTIDE SEQUENCE [LARGE SCALE GENOMIC DNA]</scope>
    <source>
        <strain evidence="2">9E7_DIV0242</strain>
    </source>
</reference>
<evidence type="ECO:0000256" key="1">
    <source>
        <dbReference type="SAM" id="Phobius"/>
    </source>
</evidence>
<evidence type="ECO:0000313" key="2">
    <source>
        <dbReference type="EMBL" id="OTP09795.1"/>
    </source>
</evidence>
<feature type="transmembrane region" description="Helical" evidence="1">
    <location>
        <begin position="319"/>
        <end position="349"/>
    </location>
</feature>
<reference evidence="3" key="2">
    <citation type="submission" date="2017-05" db="EMBL/GenBank/DDBJ databases">
        <authorList>
            <consortium name="The Broad Institute Genomics Platform"/>
            <consortium name="The Broad Institute Genomic Center for Infectious Diseases"/>
            <person name="Earl A."/>
            <person name="Manson A."/>
            <person name="Schwartman J."/>
            <person name="Gilmore M."/>
            <person name="Abouelleil A."/>
            <person name="Cao P."/>
            <person name="Chapman S."/>
            <person name="Cusick C."/>
            <person name="Shea T."/>
            <person name="Young S."/>
            <person name="Neafsey D."/>
            <person name="Nusbaum C."/>
            <person name="Birren B."/>
        </authorList>
    </citation>
    <scope>NUCLEOTIDE SEQUENCE</scope>
    <source>
        <strain evidence="3">9E7_DIV0242</strain>
    </source>
</reference>
<reference evidence="3" key="3">
    <citation type="submission" date="2024-03" db="EMBL/GenBank/DDBJ databases">
        <title>The Genome Sequence of Enterococcus sp. DIV0242b.</title>
        <authorList>
            <consortium name="The Broad Institute Genomics Platform"/>
            <consortium name="The Broad Institute Microbial Omics Core"/>
            <consortium name="The Broad Institute Genomic Center for Infectious Diseases"/>
            <person name="Earl A."/>
            <person name="Manson A."/>
            <person name="Gilmore M."/>
            <person name="Schwartman J."/>
            <person name="Shea T."/>
            <person name="Abouelleil A."/>
            <person name="Cao P."/>
            <person name="Chapman S."/>
            <person name="Cusick C."/>
            <person name="Young S."/>
            <person name="Neafsey D."/>
            <person name="Nusbaum C."/>
            <person name="Birren B."/>
        </authorList>
    </citation>
    <scope>NUCLEOTIDE SEQUENCE</scope>
    <source>
        <strain evidence="3">9E7_DIV0242</strain>
    </source>
</reference>
<keyword evidence="1" id="KW-0812">Transmembrane</keyword>
<dbReference type="Proteomes" id="UP000195141">
    <property type="component" value="Chromosome"/>
</dbReference>
<protein>
    <submittedName>
        <fullName evidence="2">Uncharacterized protein</fullName>
    </submittedName>
</protein>
<dbReference type="OrthoDB" id="1708273at2"/>
<feature type="transmembrane region" description="Helical" evidence="1">
    <location>
        <begin position="12"/>
        <end position="31"/>
    </location>
</feature>
<keyword evidence="4" id="KW-1185">Reference proteome</keyword>
<feature type="transmembrane region" description="Helical" evidence="1">
    <location>
        <begin position="369"/>
        <end position="390"/>
    </location>
</feature>
<feature type="transmembrane region" description="Helical" evidence="1">
    <location>
        <begin position="256"/>
        <end position="278"/>
    </location>
</feature>
<name>A0A242JWV1_9ENTE</name>
<dbReference type="RefSeq" id="WP_086350966.1">
    <property type="nucleotide sequence ID" value="NZ_CP147247.1"/>
</dbReference>
<organism evidence="2">
    <name type="scientific">Candidatus Enterococcus clewellii</name>
    <dbReference type="NCBI Taxonomy" id="1834193"/>
    <lineage>
        <taxon>Bacteria</taxon>
        <taxon>Bacillati</taxon>
        <taxon>Bacillota</taxon>
        <taxon>Bacilli</taxon>
        <taxon>Lactobacillales</taxon>
        <taxon>Enterococcaceae</taxon>
        <taxon>Enterococcus</taxon>
    </lineage>
</organism>
<dbReference type="EMBL" id="CP147247">
    <property type="protein sequence ID" value="WYJ91794.1"/>
    <property type="molecule type" value="Genomic_DNA"/>
</dbReference>
<accession>A0A242JWV1</accession>
<feature type="transmembrane region" description="Helical" evidence="1">
    <location>
        <begin position="290"/>
        <end position="312"/>
    </location>
</feature>
<proteinExistence type="predicted"/>
<evidence type="ECO:0000313" key="4">
    <source>
        <dbReference type="Proteomes" id="UP000195141"/>
    </source>
</evidence>
<keyword evidence="1" id="KW-1133">Transmembrane helix</keyword>
<sequence>MISRLLGKEMKLTLVSLTYWLIVAVISLFIFTQIGTEITVIQKPKPTDESFGMTQTKDKQLIQKQTYGTLYLEFHSDSYGTYPLGFHKGVTLDEDEQQEVQKILEQASGLTMTELEQEYEAQVKEKMEDYFDNNLYVFPLRADASYEQFERDMLRVTDIVGAGSSYEKDEYLSAAVEPKTYKQALKEYQLIVEKDRVTGAYARMVCDYLGIILGIIPVFLGATVVLRDKRGQAEQVIYSRAISSIRLVGSRYVETVLLLLLPVVLISLMPAVQVLAIADKLDVSGDLLLFFQYILGWLLPTILFVVGLSFFITELFGGIAAIVVQVIFWLVSIFSNSTTIVGGIGLNLIPRFNKVGERAIFEHIFDELVWNRVFFAGVGLLLFLLAVAIYDYKRNGGRLLGKSV</sequence>
<dbReference type="EMBL" id="NGMM01000009">
    <property type="protein sequence ID" value="OTP09795.1"/>
    <property type="molecule type" value="Genomic_DNA"/>
</dbReference>
<dbReference type="AlphaFoldDB" id="A0A242JWV1"/>